<dbReference type="InterPro" id="IPR029039">
    <property type="entry name" value="Flavoprotein-like_sf"/>
</dbReference>
<keyword evidence="3" id="KW-0411">Iron-sulfur</keyword>
<dbReference type="SUPFAM" id="SSF54862">
    <property type="entry name" value="4Fe-4S ferredoxins"/>
    <property type="match status" value="1"/>
</dbReference>
<evidence type="ECO:0000259" key="5">
    <source>
        <dbReference type="PROSITE" id="PS51379"/>
    </source>
</evidence>
<organism evidence="6">
    <name type="scientific">Intestinibacter bartlettii</name>
    <dbReference type="NCBI Taxonomy" id="261299"/>
    <lineage>
        <taxon>Bacteria</taxon>
        <taxon>Bacillati</taxon>
        <taxon>Bacillota</taxon>
        <taxon>Clostridia</taxon>
        <taxon>Peptostreptococcales</taxon>
        <taxon>Peptostreptococcaceae</taxon>
        <taxon>Intestinibacter</taxon>
    </lineage>
</organism>
<dbReference type="AlphaFoldDB" id="A0A6N3CRL8"/>
<dbReference type="SUPFAM" id="SSF52218">
    <property type="entry name" value="Flavoproteins"/>
    <property type="match status" value="1"/>
</dbReference>
<accession>A0A6N3CRL8</accession>
<evidence type="ECO:0000313" key="6">
    <source>
        <dbReference type="EMBL" id="VYU18204.1"/>
    </source>
</evidence>
<dbReference type="GO" id="GO:0010181">
    <property type="term" value="F:FMN binding"/>
    <property type="evidence" value="ECO:0007669"/>
    <property type="project" value="InterPro"/>
</dbReference>
<dbReference type="Pfam" id="PF00037">
    <property type="entry name" value="Fer4"/>
    <property type="match status" value="2"/>
</dbReference>
<sequence length="261" mass="29213">MKNLNLLYFSPTDGTKKIVKEIANGIGYGYKEFDITLPQNRIENLFFAENDLIIIGVPTYAGRFPKPLKGYLDKISCNKAMAVFAVTYGSRDYEDSLLETKDLFESKGFVGLAGAVFVAEHSSTSKLATNRPNSDDLKIAYDFGVKIKDRLENLNDVSELKLEVPGNFPYVEKNLPQVPMAPETDDTCVNCKICAKHCPTSAINLEDCKKIDPTKCIRCCSCVKRCPFNSKKFTHPGFNNMKNMLETNFADVVRMPEIFVG</sequence>
<feature type="domain" description="Flavodoxin-like" evidence="4">
    <location>
        <begin position="4"/>
        <end position="148"/>
    </location>
</feature>
<dbReference type="GO" id="GO:0051536">
    <property type="term" value="F:iron-sulfur cluster binding"/>
    <property type="evidence" value="ECO:0007669"/>
    <property type="project" value="UniProtKB-KW"/>
</dbReference>
<keyword evidence="2" id="KW-0408">Iron</keyword>
<protein>
    <submittedName>
        <fullName evidence="6">Ferredoxin</fullName>
    </submittedName>
</protein>
<dbReference type="PANTHER" id="PTHR43122">
    <property type="entry name" value="FERREDOXIN SUBUNIT OF PYRUVATE:FLAVODOXIN OXIDOREDUCTASE-RELATED"/>
    <property type="match status" value="1"/>
</dbReference>
<dbReference type="PROSITE" id="PS00198">
    <property type="entry name" value="4FE4S_FER_1"/>
    <property type="match status" value="1"/>
</dbReference>
<dbReference type="InterPro" id="IPR017900">
    <property type="entry name" value="4Fe4S_Fe_S_CS"/>
</dbReference>
<proteinExistence type="predicted"/>
<dbReference type="Gene3D" id="3.30.70.20">
    <property type="match status" value="1"/>
</dbReference>
<reference evidence="6" key="1">
    <citation type="submission" date="2019-11" db="EMBL/GenBank/DDBJ databases">
        <authorList>
            <person name="Feng L."/>
        </authorList>
    </citation>
    <scope>NUCLEOTIDE SEQUENCE</scope>
    <source>
        <strain evidence="6">IbartlettiiLFYP30</strain>
    </source>
</reference>
<dbReference type="PANTHER" id="PTHR43122:SF1">
    <property type="entry name" value="IRON-SULFUR-BINDING PROTEIN"/>
    <property type="match status" value="1"/>
</dbReference>
<evidence type="ECO:0000256" key="1">
    <source>
        <dbReference type="ARBA" id="ARBA00022723"/>
    </source>
</evidence>
<keyword evidence="1" id="KW-0479">Metal-binding</keyword>
<dbReference type="InterPro" id="IPR047964">
    <property type="entry name" value="EFR1-like"/>
</dbReference>
<dbReference type="Gene3D" id="3.40.50.360">
    <property type="match status" value="1"/>
</dbReference>
<feature type="domain" description="4Fe-4S ferredoxin-type" evidence="5">
    <location>
        <begin position="180"/>
        <end position="208"/>
    </location>
</feature>
<gene>
    <name evidence="6" type="ORF">IBLFYP30_01952</name>
</gene>
<evidence type="ECO:0000259" key="4">
    <source>
        <dbReference type="PROSITE" id="PS50902"/>
    </source>
</evidence>
<name>A0A6N3CRL8_9FIRM</name>
<dbReference type="GO" id="GO:0016651">
    <property type="term" value="F:oxidoreductase activity, acting on NAD(P)H"/>
    <property type="evidence" value="ECO:0007669"/>
    <property type="project" value="UniProtKB-ARBA"/>
</dbReference>
<dbReference type="PROSITE" id="PS50902">
    <property type="entry name" value="FLAVODOXIN_LIKE"/>
    <property type="match status" value="1"/>
</dbReference>
<dbReference type="GO" id="GO:0046872">
    <property type="term" value="F:metal ion binding"/>
    <property type="evidence" value="ECO:0007669"/>
    <property type="project" value="UniProtKB-KW"/>
</dbReference>
<dbReference type="PROSITE" id="PS51379">
    <property type="entry name" value="4FE4S_FER_2"/>
    <property type="match status" value="2"/>
</dbReference>
<dbReference type="RefSeq" id="WP_024037829.1">
    <property type="nucleotide sequence ID" value="NZ_CACRUE010000031.1"/>
</dbReference>
<dbReference type="InterPro" id="IPR008254">
    <property type="entry name" value="Flavodoxin/NO_synth"/>
</dbReference>
<dbReference type="EMBL" id="CACRUE010000031">
    <property type="protein sequence ID" value="VYU18204.1"/>
    <property type="molecule type" value="Genomic_DNA"/>
</dbReference>
<evidence type="ECO:0000256" key="3">
    <source>
        <dbReference type="ARBA" id="ARBA00023014"/>
    </source>
</evidence>
<evidence type="ECO:0000256" key="2">
    <source>
        <dbReference type="ARBA" id="ARBA00023004"/>
    </source>
</evidence>
<dbReference type="NCBIfam" id="NF038196">
    <property type="entry name" value="ferrodoxin_EFR1"/>
    <property type="match status" value="1"/>
</dbReference>
<dbReference type="InterPro" id="IPR017896">
    <property type="entry name" value="4Fe4S_Fe-S-bd"/>
</dbReference>
<feature type="domain" description="4Fe-4S ferredoxin-type" evidence="5">
    <location>
        <begin position="210"/>
        <end position="236"/>
    </location>
</feature>